<dbReference type="RefSeq" id="WP_183642095.1">
    <property type="nucleotide sequence ID" value="NZ_JACHBL010000001.1"/>
</dbReference>
<reference evidence="1 2" key="1">
    <citation type="submission" date="2020-08" db="EMBL/GenBank/DDBJ databases">
        <title>Sequencing the genomes of 1000 actinobacteria strains.</title>
        <authorList>
            <person name="Klenk H.-P."/>
        </authorList>
    </citation>
    <scope>NUCLEOTIDE SEQUENCE [LARGE SCALE GENOMIC DNA]</scope>
    <source>
        <strain evidence="1 2">DSM 23694</strain>
    </source>
</reference>
<evidence type="ECO:0000313" key="1">
    <source>
        <dbReference type="EMBL" id="MBB5598429.1"/>
    </source>
</evidence>
<protein>
    <submittedName>
        <fullName evidence="1">Uncharacterized protein</fullName>
    </submittedName>
</protein>
<gene>
    <name evidence="1" type="ORF">BKA12_001509</name>
</gene>
<sequence>MSLGQLSDVACEKAARVDVLLTFTGSNGPVRVAIEAKVDHVLSDDQIERESGVSDFLVLLVLAHDDAAAYRDQVAAVITWAELLAIFLEPRLRLSDIESIPAQKVQVERILRRTLKNLDMPKGWTLDIVRGGAAMPGITILSPVHPIGGQLCGQIQVRGRSMPAHLNDVQLEYYAGTRVEETDENYPLPSSNTVPRWVTNARILYSKVLDGDPSTFDLKTRAPGSSRKPLGDRRKELTTKYLSESPWLAQGYVDWSLGVRAHSKPIAQVETLASDALRLFTAWFDALDE</sequence>
<accession>A0A7W9DBE1</accession>
<name>A0A7W9DBE1_9MICC</name>
<dbReference type="AlphaFoldDB" id="A0A7W9DBE1"/>
<dbReference type="EMBL" id="JACHBL010000001">
    <property type="protein sequence ID" value="MBB5598429.1"/>
    <property type="molecule type" value="Genomic_DNA"/>
</dbReference>
<proteinExistence type="predicted"/>
<organism evidence="1 2">
    <name type="scientific">Neomicrococcus lactis</name>
    <dbReference type="NCBI Taxonomy" id="732241"/>
    <lineage>
        <taxon>Bacteria</taxon>
        <taxon>Bacillati</taxon>
        <taxon>Actinomycetota</taxon>
        <taxon>Actinomycetes</taxon>
        <taxon>Micrococcales</taxon>
        <taxon>Micrococcaceae</taxon>
        <taxon>Neomicrococcus</taxon>
    </lineage>
</organism>
<dbReference type="Proteomes" id="UP000523863">
    <property type="component" value="Unassembled WGS sequence"/>
</dbReference>
<comment type="caution">
    <text evidence="1">The sequence shown here is derived from an EMBL/GenBank/DDBJ whole genome shotgun (WGS) entry which is preliminary data.</text>
</comment>
<keyword evidence="2" id="KW-1185">Reference proteome</keyword>
<evidence type="ECO:0000313" key="2">
    <source>
        <dbReference type="Proteomes" id="UP000523863"/>
    </source>
</evidence>